<dbReference type="InterPro" id="IPR050305">
    <property type="entry name" value="Small_GTPase_Rab"/>
</dbReference>
<feature type="transmembrane region" description="Helical" evidence="14">
    <location>
        <begin position="248"/>
        <end position="267"/>
    </location>
</feature>
<comment type="function">
    <text evidence="12">Protein transport. Probably involved in vesicular traffic.</text>
</comment>
<feature type="transmembrane region" description="Helical" evidence="14">
    <location>
        <begin position="382"/>
        <end position="407"/>
    </location>
</feature>
<dbReference type="Gene3D" id="3.40.50.300">
    <property type="entry name" value="P-loop containing nucleotide triphosphate hydrolases"/>
    <property type="match status" value="1"/>
</dbReference>
<comment type="similarity">
    <text evidence="3">Belongs to the small GTPase superfamily. Rab family.</text>
</comment>
<feature type="transmembrane region" description="Helical" evidence="14">
    <location>
        <begin position="125"/>
        <end position="145"/>
    </location>
</feature>
<dbReference type="GO" id="GO:0005525">
    <property type="term" value="F:GTP binding"/>
    <property type="evidence" value="ECO:0007669"/>
    <property type="project" value="UniProtKB-KW"/>
</dbReference>
<evidence type="ECO:0000313" key="15">
    <source>
        <dbReference type="EMBL" id="KAF5356221.1"/>
    </source>
</evidence>
<dbReference type="FunFam" id="3.40.50.300:FF:000363">
    <property type="entry name" value="Secretion related GTPase srgA"/>
    <property type="match status" value="1"/>
</dbReference>
<dbReference type="InterPro" id="IPR005225">
    <property type="entry name" value="Small_GTP-bd"/>
</dbReference>
<keyword evidence="6" id="KW-0547">Nucleotide-binding</keyword>
<dbReference type="PROSITE" id="PS51421">
    <property type="entry name" value="RAS"/>
    <property type="match status" value="1"/>
</dbReference>
<comment type="subcellular location">
    <subcellularLocation>
        <location evidence="2">Cell membrane</location>
        <topology evidence="2">Lipid-anchor</topology>
        <orientation evidence="2">Cytoplasmic side</orientation>
    </subcellularLocation>
    <subcellularLocation>
        <location evidence="1">Membrane</location>
        <topology evidence="1">Multi-pass membrane protein</topology>
    </subcellularLocation>
</comment>
<dbReference type="GO" id="GO:0022857">
    <property type="term" value="F:transmembrane transporter activity"/>
    <property type="evidence" value="ECO:0007669"/>
    <property type="project" value="InterPro"/>
</dbReference>
<feature type="transmembrane region" description="Helical" evidence="14">
    <location>
        <begin position="184"/>
        <end position="206"/>
    </location>
</feature>
<keyword evidence="4" id="KW-0813">Transport</keyword>
<dbReference type="GO" id="GO:0003924">
    <property type="term" value="F:GTPase activity"/>
    <property type="evidence" value="ECO:0007669"/>
    <property type="project" value="InterPro"/>
</dbReference>
<evidence type="ECO:0000256" key="11">
    <source>
        <dbReference type="ARBA" id="ARBA00023289"/>
    </source>
</evidence>
<dbReference type="EMBL" id="JAACJO010000007">
    <property type="protein sequence ID" value="KAF5356221.1"/>
    <property type="molecule type" value="Genomic_DNA"/>
</dbReference>
<dbReference type="SMART" id="SM00176">
    <property type="entry name" value="RAN"/>
    <property type="match status" value="1"/>
</dbReference>
<dbReference type="PRINTS" id="PR00449">
    <property type="entry name" value="RASTRNSFRMNG"/>
</dbReference>
<dbReference type="InterPro" id="IPR036259">
    <property type="entry name" value="MFS_trans_sf"/>
</dbReference>
<dbReference type="InterPro" id="IPR001806">
    <property type="entry name" value="Small_GTPase"/>
</dbReference>
<dbReference type="NCBIfam" id="TIGR00231">
    <property type="entry name" value="small_GTP"/>
    <property type="match status" value="1"/>
</dbReference>
<evidence type="ECO:0000256" key="14">
    <source>
        <dbReference type="SAM" id="Phobius"/>
    </source>
</evidence>
<feature type="region of interest" description="Disordered" evidence="13">
    <location>
        <begin position="648"/>
        <end position="677"/>
    </location>
</feature>
<feature type="transmembrane region" description="Helical" evidence="14">
    <location>
        <begin position="357"/>
        <end position="376"/>
    </location>
</feature>
<dbReference type="Gene3D" id="1.20.1250.20">
    <property type="entry name" value="MFS general substrate transporter like domains"/>
    <property type="match status" value="2"/>
</dbReference>
<accession>A0A8H5DBD8</accession>
<feature type="compositionally biased region" description="Polar residues" evidence="13">
    <location>
        <begin position="651"/>
        <end position="677"/>
    </location>
</feature>
<evidence type="ECO:0000256" key="6">
    <source>
        <dbReference type="ARBA" id="ARBA00022741"/>
    </source>
</evidence>
<evidence type="ECO:0000256" key="5">
    <source>
        <dbReference type="ARBA" id="ARBA00022475"/>
    </source>
</evidence>
<dbReference type="GO" id="GO:0015031">
    <property type="term" value="P:protein transport"/>
    <property type="evidence" value="ECO:0007669"/>
    <property type="project" value="UniProtKB-KW"/>
</dbReference>
<evidence type="ECO:0000256" key="8">
    <source>
        <dbReference type="ARBA" id="ARBA00023134"/>
    </source>
</evidence>
<dbReference type="PANTHER" id="PTHR47980">
    <property type="entry name" value="LD44762P"/>
    <property type="match status" value="1"/>
</dbReference>
<feature type="transmembrane region" description="Helical" evidence="14">
    <location>
        <begin position="152"/>
        <end position="172"/>
    </location>
</feature>
<evidence type="ECO:0000256" key="12">
    <source>
        <dbReference type="ARBA" id="ARBA00025673"/>
    </source>
</evidence>
<keyword evidence="14" id="KW-1133">Transmembrane helix</keyword>
<dbReference type="Pfam" id="PF00071">
    <property type="entry name" value="Ras"/>
    <property type="match status" value="1"/>
</dbReference>
<evidence type="ECO:0000256" key="9">
    <source>
        <dbReference type="ARBA" id="ARBA00023136"/>
    </source>
</evidence>
<evidence type="ECO:0000256" key="1">
    <source>
        <dbReference type="ARBA" id="ARBA00004141"/>
    </source>
</evidence>
<dbReference type="PROSITE" id="PS51419">
    <property type="entry name" value="RAB"/>
    <property type="match status" value="1"/>
</dbReference>
<keyword evidence="8" id="KW-0342">GTP-binding</keyword>
<dbReference type="Proteomes" id="UP000559027">
    <property type="component" value="Unassembled WGS sequence"/>
</dbReference>
<dbReference type="GO" id="GO:0005886">
    <property type="term" value="C:plasma membrane"/>
    <property type="evidence" value="ECO:0007669"/>
    <property type="project" value="UniProtKB-SubCell"/>
</dbReference>
<evidence type="ECO:0000313" key="16">
    <source>
        <dbReference type="Proteomes" id="UP000559027"/>
    </source>
</evidence>
<evidence type="ECO:0000256" key="4">
    <source>
        <dbReference type="ARBA" id="ARBA00022448"/>
    </source>
</evidence>
<reference evidence="15 16" key="1">
    <citation type="journal article" date="2020" name="ISME J.">
        <title>Uncovering the hidden diversity of litter-decomposition mechanisms in mushroom-forming fungi.</title>
        <authorList>
            <person name="Floudas D."/>
            <person name="Bentzer J."/>
            <person name="Ahren D."/>
            <person name="Johansson T."/>
            <person name="Persson P."/>
            <person name="Tunlid A."/>
        </authorList>
    </citation>
    <scope>NUCLEOTIDE SEQUENCE [LARGE SCALE GENOMIC DNA]</scope>
    <source>
        <strain evidence="15 16">CBS 146.42</strain>
    </source>
</reference>
<dbReference type="SUPFAM" id="SSF103473">
    <property type="entry name" value="MFS general substrate transporter"/>
    <property type="match status" value="1"/>
</dbReference>
<keyword evidence="16" id="KW-1185">Reference proteome</keyword>
<dbReference type="CDD" id="cd01867">
    <property type="entry name" value="Rab8_Rab10_Rab13_like"/>
    <property type="match status" value="1"/>
</dbReference>
<keyword evidence="10" id="KW-0449">Lipoprotein</keyword>
<organism evidence="15 16">
    <name type="scientific">Leucocoprinus leucothites</name>
    <dbReference type="NCBI Taxonomy" id="201217"/>
    <lineage>
        <taxon>Eukaryota</taxon>
        <taxon>Fungi</taxon>
        <taxon>Dikarya</taxon>
        <taxon>Basidiomycota</taxon>
        <taxon>Agaricomycotina</taxon>
        <taxon>Agaricomycetes</taxon>
        <taxon>Agaricomycetidae</taxon>
        <taxon>Agaricales</taxon>
        <taxon>Agaricineae</taxon>
        <taxon>Agaricaceae</taxon>
        <taxon>Leucocoprinus</taxon>
    </lineage>
</organism>
<evidence type="ECO:0000256" key="13">
    <source>
        <dbReference type="SAM" id="MobiDB-lite"/>
    </source>
</evidence>
<dbReference type="InterPro" id="IPR011701">
    <property type="entry name" value="MFS"/>
</dbReference>
<proteinExistence type="inferred from homology"/>
<keyword evidence="5" id="KW-1003">Cell membrane</keyword>
<evidence type="ECO:0000256" key="2">
    <source>
        <dbReference type="ARBA" id="ARBA00004342"/>
    </source>
</evidence>
<keyword evidence="7" id="KW-0653">Protein transport</keyword>
<sequence length="677" mass="73766">MAGQIEKVKANVLHLKASTLSNESRLTEAGDHVKPNESFTKLGAPNDSFAKLQAPNDPFTKLEPLDIEPPAKPPMPDFPEGGWKAWSVVFGSFLVQICGFGYTTSFGVYQDYYTRTYITSQTPSTISWIGSVNGFLVIAGGMFTGRMYDKGYLSYHMVYGGAALIILSLFTLSLAHPDQIYQNFLAQGVGLGIGAGLMYVPSLAVVSHYFHRRRALAMAIVASGSSLGAVVHPIMLNNLFVKLGYRKAVQVSAGTVTGILIIACLLMHPRLPPPAKLPDFWKSVRRYLRDPPYIAAGFGLMVFPIGMYFPLFYIQLDAIEHGLSVNFAFYALVIINVSSCIGRISVGLIVKYMPVTWMIVLWTGICAVLMFALIGVKTVAGFAVFGVLFGLSAGAFIALMAPLIAYLTDDISELGLRMGLAFMACGVGALVGPPVQGALLTENFVWWKPVVFSGVSGLFGTISFGAMVYLLHRQRSKAQLLLIGDSGVGKSCLLLRFCDDAWTPSFITTIGIDFKIRTIELDGKRIKLQIWDTAGQERFRTITTAYYRGAMGILLVYDVTDERSFNNIRTWHSNIEQHASEGVNKILIGNKSDWTDKRAVTEEQGQELANELGIRFMETSAKVNEGVEDAFFALARDIKTRLIDSQADAAGSTTGTPTDGSVRVSQPTSQATPGCCP</sequence>
<dbReference type="Pfam" id="PF07690">
    <property type="entry name" value="MFS_1"/>
    <property type="match status" value="1"/>
</dbReference>
<feature type="transmembrane region" description="Helical" evidence="14">
    <location>
        <begin position="451"/>
        <end position="471"/>
    </location>
</feature>
<evidence type="ECO:0000256" key="10">
    <source>
        <dbReference type="ARBA" id="ARBA00023288"/>
    </source>
</evidence>
<evidence type="ECO:0000256" key="7">
    <source>
        <dbReference type="ARBA" id="ARBA00022927"/>
    </source>
</evidence>
<dbReference type="PROSITE" id="PS51420">
    <property type="entry name" value="RHO"/>
    <property type="match status" value="1"/>
</dbReference>
<feature type="transmembrane region" description="Helical" evidence="14">
    <location>
        <begin position="85"/>
        <end position="105"/>
    </location>
</feature>
<feature type="transmembrane region" description="Helical" evidence="14">
    <location>
        <begin position="215"/>
        <end position="236"/>
    </location>
</feature>
<dbReference type="InterPro" id="IPR027417">
    <property type="entry name" value="P-loop_NTPase"/>
</dbReference>
<dbReference type="SMART" id="SM00173">
    <property type="entry name" value="RAS"/>
    <property type="match status" value="1"/>
</dbReference>
<comment type="caution">
    <text evidence="15">The sequence shown here is derived from an EMBL/GenBank/DDBJ whole genome shotgun (WGS) entry which is preliminary data.</text>
</comment>
<keyword evidence="9 14" id="KW-0472">Membrane</keyword>
<protein>
    <submittedName>
        <fullName evidence="15">Uncharacterized protein</fullName>
    </submittedName>
</protein>
<gene>
    <name evidence="15" type="ORF">D9756_004326</name>
</gene>
<keyword evidence="14" id="KW-0812">Transmembrane</keyword>
<keyword evidence="11" id="KW-0636">Prenylation</keyword>
<evidence type="ECO:0000256" key="3">
    <source>
        <dbReference type="ARBA" id="ARBA00006270"/>
    </source>
</evidence>
<name>A0A8H5DBD8_9AGAR</name>
<dbReference type="SMART" id="SM00177">
    <property type="entry name" value="ARF"/>
    <property type="match status" value="1"/>
</dbReference>
<dbReference type="OrthoDB" id="6499973at2759"/>
<feature type="transmembrane region" description="Helical" evidence="14">
    <location>
        <begin position="414"/>
        <end position="431"/>
    </location>
</feature>
<feature type="transmembrane region" description="Helical" evidence="14">
    <location>
        <begin position="293"/>
        <end position="315"/>
    </location>
</feature>
<dbReference type="SMART" id="SM00174">
    <property type="entry name" value="RHO"/>
    <property type="match status" value="1"/>
</dbReference>
<dbReference type="AlphaFoldDB" id="A0A8H5DBD8"/>
<feature type="transmembrane region" description="Helical" evidence="14">
    <location>
        <begin position="327"/>
        <end position="350"/>
    </location>
</feature>
<dbReference type="SMART" id="SM00175">
    <property type="entry name" value="RAB"/>
    <property type="match status" value="1"/>
</dbReference>
<dbReference type="SUPFAM" id="SSF52540">
    <property type="entry name" value="P-loop containing nucleoside triphosphate hydrolases"/>
    <property type="match status" value="1"/>
</dbReference>